<name>A0A2P5FDG1_TREOI</name>
<evidence type="ECO:0000256" key="1">
    <source>
        <dbReference type="ARBA" id="ARBA00004479"/>
    </source>
</evidence>
<sequence>MDDDNEKEEYYVGNSDQQSGDSTLLYATARRSPQSLIYYGFCLENGTYTVKLHFVEMIPTDKEAYNSLGDIYSMYIFRKIYYIFFNFKILTYFYQKGVLVRKDFNIKEEAKLTGSKLVIETFNISVTDNTLEIRLYWAGKGTTCIPNRGNYGPLISAISVCHNLAGLELLTGSFTLRKLRAATNNFDSVNKIREGGFGSVYKGILSDGIVIAVKQLSSKSKQGNCEFMTEIGMISNSVPNLVEL</sequence>
<keyword evidence="3" id="KW-0723">Serine/threonine-protein kinase</keyword>
<dbReference type="InterPro" id="IPR000719">
    <property type="entry name" value="Prot_kinase_dom"/>
</dbReference>
<comment type="caution">
    <text evidence="14">The sequence shown here is derived from an EMBL/GenBank/DDBJ whole genome shotgun (WGS) entry which is preliminary data.</text>
</comment>
<evidence type="ECO:0000259" key="13">
    <source>
        <dbReference type="PROSITE" id="PS50011"/>
    </source>
</evidence>
<keyword evidence="4" id="KW-0597">Phosphoprotein</keyword>
<evidence type="ECO:0000313" key="15">
    <source>
        <dbReference type="Proteomes" id="UP000237000"/>
    </source>
</evidence>
<keyword evidence="7" id="KW-0547">Nucleotide-binding</keyword>
<organism evidence="14 15">
    <name type="scientific">Trema orientale</name>
    <name type="common">Charcoal tree</name>
    <name type="synonym">Celtis orientalis</name>
    <dbReference type="NCBI Taxonomy" id="63057"/>
    <lineage>
        <taxon>Eukaryota</taxon>
        <taxon>Viridiplantae</taxon>
        <taxon>Streptophyta</taxon>
        <taxon>Embryophyta</taxon>
        <taxon>Tracheophyta</taxon>
        <taxon>Spermatophyta</taxon>
        <taxon>Magnoliopsida</taxon>
        <taxon>eudicotyledons</taxon>
        <taxon>Gunneridae</taxon>
        <taxon>Pentapetalae</taxon>
        <taxon>rosids</taxon>
        <taxon>fabids</taxon>
        <taxon>Rosales</taxon>
        <taxon>Cannabaceae</taxon>
        <taxon>Trema</taxon>
    </lineage>
</organism>
<dbReference type="PANTHER" id="PTHR48006:SF66">
    <property type="entry name" value="PROTEIN KINASE DOMAIN-CONTAINING PROTEIN"/>
    <property type="match status" value="1"/>
</dbReference>
<dbReference type="AlphaFoldDB" id="A0A2P5FDG1"/>
<dbReference type="PANTHER" id="PTHR48006">
    <property type="entry name" value="LEUCINE-RICH REPEAT-CONTAINING PROTEIN DDB_G0281931-RELATED"/>
    <property type="match status" value="1"/>
</dbReference>
<keyword evidence="14" id="KW-0418">Kinase</keyword>
<comment type="catalytic activity">
    <reaction evidence="12">
        <text>L-seryl-[protein] + ATP = O-phospho-L-seryl-[protein] + ADP + H(+)</text>
        <dbReference type="Rhea" id="RHEA:17989"/>
        <dbReference type="Rhea" id="RHEA-COMP:9863"/>
        <dbReference type="Rhea" id="RHEA-COMP:11604"/>
        <dbReference type="ChEBI" id="CHEBI:15378"/>
        <dbReference type="ChEBI" id="CHEBI:29999"/>
        <dbReference type="ChEBI" id="CHEBI:30616"/>
        <dbReference type="ChEBI" id="CHEBI:83421"/>
        <dbReference type="ChEBI" id="CHEBI:456216"/>
        <dbReference type="EC" id="2.7.11.1"/>
    </reaction>
</comment>
<evidence type="ECO:0000256" key="9">
    <source>
        <dbReference type="ARBA" id="ARBA00023170"/>
    </source>
</evidence>
<dbReference type="GO" id="GO:0005524">
    <property type="term" value="F:ATP binding"/>
    <property type="evidence" value="ECO:0007669"/>
    <property type="project" value="UniProtKB-KW"/>
</dbReference>
<keyword evidence="6" id="KW-0732">Signal</keyword>
<dbReference type="Proteomes" id="UP000237000">
    <property type="component" value="Unassembled WGS sequence"/>
</dbReference>
<dbReference type="GO" id="GO:0016020">
    <property type="term" value="C:membrane"/>
    <property type="evidence" value="ECO:0007669"/>
    <property type="project" value="UniProtKB-SubCell"/>
</dbReference>
<evidence type="ECO:0000256" key="3">
    <source>
        <dbReference type="ARBA" id="ARBA00022527"/>
    </source>
</evidence>
<keyword evidence="15" id="KW-1185">Reference proteome</keyword>
<keyword evidence="5" id="KW-0808">Transferase</keyword>
<dbReference type="EC" id="2.7.11.1" evidence="2"/>
<dbReference type="SUPFAM" id="SSF56112">
    <property type="entry name" value="Protein kinase-like (PK-like)"/>
    <property type="match status" value="1"/>
</dbReference>
<comment type="subcellular location">
    <subcellularLocation>
        <location evidence="1">Membrane</location>
        <topology evidence="1">Single-pass type I membrane protein</topology>
    </subcellularLocation>
</comment>
<dbReference type="InterPro" id="IPR021720">
    <property type="entry name" value="Malectin_dom"/>
</dbReference>
<evidence type="ECO:0000256" key="10">
    <source>
        <dbReference type="ARBA" id="ARBA00023180"/>
    </source>
</evidence>
<keyword evidence="9" id="KW-0675">Receptor</keyword>
<protein>
    <recommendedName>
        <fullName evidence="2">non-specific serine/threonine protein kinase</fullName>
        <ecNumber evidence="2">2.7.11.1</ecNumber>
    </recommendedName>
</protein>
<dbReference type="InterPro" id="IPR051824">
    <property type="entry name" value="LRR_Rcpt-Like_S/T_Kinase"/>
</dbReference>
<evidence type="ECO:0000256" key="5">
    <source>
        <dbReference type="ARBA" id="ARBA00022679"/>
    </source>
</evidence>
<evidence type="ECO:0000256" key="11">
    <source>
        <dbReference type="ARBA" id="ARBA00047899"/>
    </source>
</evidence>
<evidence type="ECO:0000256" key="6">
    <source>
        <dbReference type="ARBA" id="ARBA00022729"/>
    </source>
</evidence>
<evidence type="ECO:0000313" key="14">
    <source>
        <dbReference type="EMBL" id="PON95786.1"/>
    </source>
</evidence>
<dbReference type="STRING" id="63057.A0A2P5FDG1"/>
<dbReference type="Gene3D" id="2.60.120.430">
    <property type="entry name" value="Galactose-binding lectin"/>
    <property type="match status" value="1"/>
</dbReference>
<dbReference type="Gene3D" id="3.30.200.20">
    <property type="entry name" value="Phosphorylase Kinase, domain 1"/>
    <property type="match status" value="1"/>
</dbReference>
<dbReference type="PROSITE" id="PS50011">
    <property type="entry name" value="PROTEIN_KINASE_DOM"/>
    <property type="match status" value="1"/>
</dbReference>
<dbReference type="InParanoid" id="A0A2P5FDG1"/>
<keyword evidence="10" id="KW-0325">Glycoprotein</keyword>
<keyword evidence="8" id="KW-0067">ATP-binding</keyword>
<reference evidence="15" key="1">
    <citation type="submission" date="2016-06" db="EMBL/GenBank/DDBJ databases">
        <title>Parallel loss of symbiosis genes in relatives of nitrogen-fixing non-legume Parasponia.</title>
        <authorList>
            <person name="Van Velzen R."/>
            <person name="Holmer R."/>
            <person name="Bu F."/>
            <person name="Rutten L."/>
            <person name="Van Zeijl A."/>
            <person name="Liu W."/>
            <person name="Santuari L."/>
            <person name="Cao Q."/>
            <person name="Sharma T."/>
            <person name="Shen D."/>
            <person name="Roswanjaya Y."/>
            <person name="Wardhani T."/>
            <person name="Kalhor M.S."/>
            <person name="Jansen J."/>
            <person name="Van den Hoogen J."/>
            <person name="Gungor B."/>
            <person name="Hartog M."/>
            <person name="Hontelez J."/>
            <person name="Verver J."/>
            <person name="Yang W.-C."/>
            <person name="Schijlen E."/>
            <person name="Repin R."/>
            <person name="Schilthuizen M."/>
            <person name="Schranz E."/>
            <person name="Heidstra R."/>
            <person name="Miyata K."/>
            <person name="Fedorova E."/>
            <person name="Kohlen W."/>
            <person name="Bisseling T."/>
            <person name="Smit S."/>
            <person name="Geurts R."/>
        </authorList>
    </citation>
    <scope>NUCLEOTIDE SEQUENCE [LARGE SCALE GENOMIC DNA]</scope>
    <source>
        <strain evidence="15">cv. RG33-2</strain>
    </source>
</reference>
<evidence type="ECO:0000256" key="4">
    <source>
        <dbReference type="ARBA" id="ARBA00022553"/>
    </source>
</evidence>
<dbReference type="OrthoDB" id="1938112at2759"/>
<comment type="catalytic activity">
    <reaction evidence="11">
        <text>L-threonyl-[protein] + ATP = O-phospho-L-threonyl-[protein] + ADP + H(+)</text>
        <dbReference type="Rhea" id="RHEA:46608"/>
        <dbReference type="Rhea" id="RHEA-COMP:11060"/>
        <dbReference type="Rhea" id="RHEA-COMP:11605"/>
        <dbReference type="ChEBI" id="CHEBI:15378"/>
        <dbReference type="ChEBI" id="CHEBI:30013"/>
        <dbReference type="ChEBI" id="CHEBI:30616"/>
        <dbReference type="ChEBI" id="CHEBI:61977"/>
        <dbReference type="ChEBI" id="CHEBI:456216"/>
        <dbReference type="EC" id="2.7.11.1"/>
    </reaction>
</comment>
<evidence type="ECO:0000256" key="7">
    <source>
        <dbReference type="ARBA" id="ARBA00022741"/>
    </source>
</evidence>
<evidence type="ECO:0000256" key="2">
    <source>
        <dbReference type="ARBA" id="ARBA00012513"/>
    </source>
</evidence>
<dbReference type="EMBL" id="JXTC01000042">
    <property type="protein sequence ID" value="PON95786.1"/>
    <property type="molecule type" value="Genomic_DNA"/>
</dbReference>
<evidence type="ECO:0000256" key="12">
    <source>
        <dbReference type="ARBA" id="ARBA00048679"/>
    </source>
</evidence>
<dbReference type="GO" id="GO:0004674">
    <property type="term" value="F:protein serine/threonine kinase activity"/>
    <property type="evidence" value="ECO:0007669"/>
    <property type="project" value="UniProtKB-KW"/>
</dbReference>
<dbReference type="InterPro" id="IPR011009">
    <property type="entry name" value="Kinase-like_dom_sf"/>
</dbReference>
<dbReference type="Pfam" id="PF11721">
    <property type="entry name" value="Malectin"/>
    <property type="match status" value="1"/>
</dbReference>
<evidence type="ECO:0000256" key="8">
    <source>
        <dbReference type="ARBA" id="ARBA00022840"/>
    </source>
</evidence>
<proteinExistence type="predicted"/>
<gene>
    <name evidence="14" type="ORF">TorRG33x02_083090</name>
</gene>
<feature type="domain" description="Protein kinase" evidence="13">
    <location>
        <begin position="186"/>
        <end position="244"/>
    </location>
</feature>
<accession>A0A2P5FDG1</accession>